<feature type="compositionally biased region" description="Polar residues" evidence="1">
    <location>
        <begin position="143"/>
        <end position="157"/>
    </location>
</feature>
<gene>
    <name evidence="2" type="ORF">EG68_10158</name>
</gene>
<evidence type="ECO:0000313" key="3">
    <source>
        <dbReference type="Proteomes" id="UP000822476"/>
    </source>
</evidence>
<feature type="region of interest" description="Disordered" evidence="1">
    <location>
        <begin position="384"/>
        <end position="403"/>
    </location>
</feature>
<name>A0A8S9YTH0_9TREM</name>
<organism evidence="2 3">
    <name type="scientific">Paragonimus skrjabini miyazakii</name>
    <dbReference type="NCBI Taxonomy" id="59628"/>
    <lineage>
        <taxon>Eukaryota</taxon>
        <taxon>Metazoa</taxon>
        <taxon>Spiralia</taxon>
        <taxon>Lophotrochozoa</taxon>
        <taxon>Platyhelminthes</taxon>
        <taxon>Trematoda</taxon>
        <taxon>Digenea</taxon>
        <taxon>Plagiorchiida</taxon>
        <taxon>Troglotremata</taxon>
        <taxon>Troglotrematidae</taxon>
        <taxon>Paragonimus</taxon>
    </lineage>
</organism>
<evidence type="ECO:0000256" key="1">
    <source>
        <dbReference type="SAM" id="MobiDB-lite"/>
    </source>
</evidence>
<proteinExistence type="predicted"/>
<feature type="region of interest" description="Disordered" evidence="1">
    <location>
        <begin position="482"/>
        <end position="515"/>
    </location>
</feature>
<feature type="compositionally biased region" description="Basic residues" evidence="1">
    <location>
        <begin position="384"/>
        <end position="398"/>
    </location>
</feature>
<accession>A0A8S9YTH0</accession>
<protein>
    <submittedName>
        <fullName evidence="2">Uncharacterized protein</fullName>
    </submittedName>
</protein>
<reference evidence="2" key="1">
    <citation type="submission" date="2019-07" db="EMBL/GenBank/DDBJ databases">
        <title>Annotation for the trematode Paragonimus miyazaki's.</title>
        <authorList>
            <person name="Choi Y.-J."/>
        </authorList>
    </citation>
    <scope>NUCLEOTIDE SEQUENCE</scope>
    <source>
        <strain evidence="2">Japan</strain>
    </source>
</reference>
<dbReference type="EMBL" id="JTDE01005476">
    <property type="protein sequence ID" value="KAF7249211.1"/>
    <property type="molecule type" value="Genomic_DNA"/>
</dbReference>
<feature type="region of interest" description="Disordered" evidence="1">
    <location>
        <begin position="114"/>
        <end position="158"/>
    </location>
</feature>
<feature type="compositionally biased region" description="Basic and acidic residues" evidence="1">
    <location>
        <begin position="120"/>
        <end position="134"/>
    </location>
</feature>
<dbReference type="Proteomes" id="UP000822476">
    <property type="component" value="Unassembled WGS sequence"/>
</dbReference>
<evidence type="ECO:0000313" key="2">
    <source>
        <dbReference type="EMBL" id="KAF7249211.1"/>
    </source>
</evidence>
<feature type="region of interest" description="Disordered" evidence="1">
    <location>
        <begin position="297"/>
        <end position="327"/>
    </location>
</feature>
<dbReference type="AlphaFoldDB" id="A0A8S9YTH0"/>
<sequence>MFSVKNTSGNSHRMLEEHFTSDSRHAKLEKQRELLRRKQKEKHAHQVLSLHALSENVETGKSTPRRNFTPKRKEESFICEQDHFCAFAYDGPQSHDLANPDELSQTEVQVIRLASPLQEVEQKTAADVPSDRNRPNSRHNAGPRQSSQESTDQGMTRSSTLLSTLDQDALLLSASDDENEDTFKSIVESQANTVPRFPSSTSALGYMVRQHSPSPPLLRDQTDMNTPSLVQPIGRLIDWSVDPSIEDERASQEATGSVINLLQNPQVAVTGGLSQDPPAIPQMNSLTESSQTFPALSVTKPKLSPPPLSSRQRRRSAPMQPVRPPSVVVNDSSELLMRNSFTKPKQQSFEQEQSADVPCCNQIAECDRTSRSSVNGDFMIRPSAIHHRPRPRPKKGPNRQKISTWQPLDSCSLIELEFSERCESLERLSIARPRCAQTRVVRTLFHTPESRPHPSIQLSLTARWIPASRSNHGMRTLRKRSNQLNSSTHKFHSANSAQNQDLTKPKTGGSSVHKTKTVIGKTSAGGDAFTVSPHFDPTENLEEFVLYPAPQVSFLLGFLSLCSPSIIIPYHQ</sequence>
<comment type="caution">
    <text evidence="2">The sequence shown here is derived from an EMBL/GenBank/DDBJ whole genome shotgun (WGS) entry which is preliminary data.</text>
</comment>
<dbReference type="OrthoDB" id="6287060at2759"/>
<feature type="compositionally biased region" description="Polar residues" evidence="1">
    <location>
        <begin position="482"/>
        <end position="512"/>
    </location>
</feature>
<keyword evidence="3" id="KW-1185">Reference proteome</keyword>